<organism evidence="3 4">
    <name type="scientific">Phascolomyces articulosus</name>
    <dbReference type="NCBI Taxonomy" id="60185"/>
    <lineage>
        <taxon>Eukaryota</taxon>
        <taxon>Fungi</taxon>
        <taxon>Fungi incertae sedis</taxon>
        <taxon>Mucoromycota</taxon>
        <taxon>Mucoromycotina</taxon>
        <taxon>Mucoromycetes</taxon>
        <taxon>Mucorales</taxon>
        <taxon>Lichtheimiaceae</taxon>
        <taxon>Phascolomyces</taxon>
    </lineage>
</organism>
<feature type="chain" id="PRO_5042160931" description="Subtilisin inhibitor domain-containing protein" evidence="1">
    <location>
        <begin position="20"/>
        <end position="146"/>
    </location>
</feature>
<proteinExistence type="predicted"/>
<sequence length="146" mass="15806">MKHQKLALSLLLAVGIANANNISIPTQTNLEISVDESQTLYEWLLVCNQHGEPGGNHTEKEAACSEIARLENSLDDTIEKAEPHGPCILIYRPANLTISGIVDGKQTLVVEEYPNSCVLNLTLTAAGLPHIVPFNENGSYNTGNNE</sequence>
<dbReference type="Proteomes" id="UP001209540">
    <property type="component" value="Unassembled WGS sequence"/>
</dbReference>
<dbReference type="Pfam" id="PF00720">
    <property type="entry name" value="SSI"/>
    <property type="match status" value="1"/>
</dbReference>
<dbReference type="SUPFAM" id="SSF55399">
    <property type="entry name" value="Subtilisin inhibitor"/>
    <property type="match status" value="1"/>
</dbReference>
<evidence type="ECO:0000313" key="4">
    <source>
        <dbReference type="Proteomes" id="UP001209540"/>
    </source>
</evidence>
<comment type="caution">
    <text evidence="3">The sequence shown here is derived from an EMBL/GenBank/DDBJ whole genome shotgun (WGS) entry which is preliminary data.</text>
</comment>
<keyword evidence="1" id="KW-0732">Signal</keyword>
<keyword evidence="4" id="KW-1185">Reference proteome</keyword>
<dbReference type="GO" id="GO:0004867">
    <property type="term" value="F:serine-type endopeptidase inhibitor activity"/>
    <property type="evidence" value="ECO:0007669"/>
    <property type="project" value="InterPro"/>
</dbReference>
<evidence type="ECO:0000313" key="3">
    <source>
        <dbReference type="EMBL" id="KAI9266816.1"/>
    </source>
</evidence>
<accession>A0AAD5K2X9</accession>
<reference evidence="3" key="1">
    <citation type="journal article" date="2022" name="IScience">
        <title>Evolution of zygomycete secretomes and the origins of terrestrial fungal ecologies.</title>
        <authorList>
            <person name="Chang Y."/>
            <person name="Wang Y."/>
            <person name="Mondo S."/>
            <person name="Ahrendt S."/>
            <person name="Andreopoulos W."/>
            <person name="Barry K."/>
            <person name="Beard J."/>
            <person name="Benny G.L."/>
            <person name="Blankenship S."/>
            <person name="Bonito G."/>
            <person name="Cuomo C."/>
            <person name="Desiro A."/>
            <person name="Gervers K.A."/>
            <person name="Hundley H."/>
            <person name="Kuo A."/>
            <person name="LaButti K."/>
            <person name="Lang B.F."/>
            <person name="Lipzen A."/>
            <person name="O'Donnell K."/>
            <person name="Pangilinan J."/>
            <person name="Reynolds N."/>
            <person name="Sandor L."/>
            <person name="Smith M.E."/>
            <person name="Tsang A."/>
            <person name="Grigoriev I.V."/>
            <person name="Stajich J.E."/>
            <person name="Spatafora J.W."/>
        </authorList>
    </citation>
    <scope>NUCLEOTIDE SEQUENCE</scope>
    <source>
        <strain evidence="3">RSA 2281</strain>
    </source>
</reference>
<name>A0AAD5K2X9_9FUNG</name>
<feature type="domain" description="Subtilisin inhibitor" evidence="2">
    <location>
        <begin position="42"/>
        <end position="115"/>
    </location>
</feature>
<gene>
    <name evidence="3" type="ORF">BDA99DRAFT_571135</name>
</gene>
<dbReference type="EMBL" id="JAIXMP010000010">
    <property type="protein sequence ID" value="KAI9266816.1"/>
    <property type="molecule type" value="Genomic_DNA"/>
</dbReference>
<evidence type="ECO:0000259" key="2">
    <source>
        <dbReference type="Pfam" id="PF00720"/>
    </source>
</evidence>
<dbReference type="Gene3D" id="3.30.350.10">
    <property type="entry name" value="Subtilisin inhibitor-like"/>
    <property type="match status" value="1"/>
</dbReference>
<dbReference type="InterPro" id="IPR036819">
    <property type="entry name" value="Subtilisin_inhibitor-like_sf"/>
</dbReference>
<dbReference type="AlphaFoldDB" id="A0AAD5K2X9"/>
<dbReference type="InterPro" id="IPR023549">
    <property type="entry name" value="Subtilisin_inhibitor"/>
</dbReference>
<evidence type="ECO:0000256" key="1">
    <source>
        <dbReference type="SAM" id="SignalP"/>
    </source>
</evidence>
<protein>
    <recommendedName>
        <fullName evidence="2">Subtilisin inhibitor domain-containing protein</fullName>
    </recommendedName>
</protein>
<reference evidence="3" key="2">
    <citation type="submission" date="2023-02" db="EMBL/GenBank/DDBJ databases">
        <authorList>
            <consortium name="DOE Joint Genome Institute"/>
            <person name="Mondo S.J."/>
            <person name="Chang Y."/>
            <person name="Wang Y."/>
            <person name="Ahrendt S."/>
            <person name="Andreopoulos W."/>
            <person name="Barry K."/>
            <person name="Beard J."/>
            <person name="Benny G.L."/>
            <person name="Blankenship S."/>
            <person name="Bonito G."/>
            <person name="Cuomo C."/>
            <person name="Desiro A."/>
            <person name="Gervers K.A."/>
            <person name="Hundley H."/>
            <person name="Kuo A."/>
            <person name="LaButti K."/>
            <person name="Lang B.F."/>
            <person name="Lipzen A."/>
            <person name="O'Donnell K."/>
            <person name="Pangilinan J."/>
            <person name="Reynolds N."/>
            <person name="Sandor L."/>
            <person name="Smith M.W."/>
            <person name="Tsang A."/>
            <person name="Grigoriev I.V."/>
            <person name="Stajich J.E."/>
            <person name="Spatafora J.W."/>
        </authorList>
    </citation>
    <scope>NUCLEOTIDE SEQUENCE</scope>
    <source>
        <strain evidence="3">RSA 2281</strain>
    </source>
</reference>
<feature type="signal peptide" evidence="1">
    <location>
        <begin position="1"/>
        <end position="19"/>
    </location>
</feature>